<dbReference type="KEGG" id="mbe:MBM_02023"/>
<gene>
    <name evidence="2" type="ORF">MBM_02023</name>
</gene>
<dbReference type="HOGENOM" id="CLU_2171599_0_0_1"/>
<proteinExistence type="predicted"/>
<dbReference type="InParanoid" id="K1X4G8"/>
<dbReference type="AlphaFoldDB" id="K1X4G8"/>
<name>K1X4G8_MARBU</name>
<keyword evidence="3" id="KW-1185">Reference proteome</keyword>
<dbReference type="EMBL" id="JH921430">
    <property type="protein sequence ID" value="EKD20071.1"/>
    <property type="molecule type" value="Genomic_DNA"/>
</dbReference>
<feature type="compositionally biased region" description="Basic and acidic residues" evidence="1">
    <location>
        <begin position="31"/>
        <end position="48"/>
    </location>
</feature>
<feature type="region of interest" description="Disordered" evidence="1">
    <location>
        <begin position="21"/>
        <end position="110"/>
    </location>
</feature>
<reference evidence="2 3" key="1">
    <citation type="journal article" date="2012" name="BMC Genomics">
        <title>Sequencing the genome of Marssonina brunnea reveals fungus-poplar co-evolution.</title>
        <authorList>
            <person name="Zhu S."/>
            <person name="Cao Y.-Z."/>
            <person name="Jiang C."/>
            <person name="Tan B.-Y."/>
            <person name="Wang Z."/>
            <person name="Feng S."/>
            <person name="Zhang L."/>
            <person name="Su X.-H."/>
            <person name="Brejova B."/>
            <person name="Vinar T."/>
            <person name="Xu M."/>
            <person name="Wang M.-X."/>
            <person name="Zhang S.-G."/>
            <person name="Huang M.-R."/>
            <person name="Wu R."/>
            <person name="Zhou Y."/>
        </authorList>
    </citation>
    <scope>NUCLEOTIDE SEQUENCE [LARGE SCALE GENOMIC DNA]</scope>
    <source>
        <strain evidence="2 3">MB_m1</strain>
    </source>
</reference>
<accession>K1X4G8</accession>
<protein>
    <submittedName>
        <fullName evidence="2">Uncharacterized protein</fullName>
    </submittedName>
</protein>
<evidence type="ECO:0000313" key="3">
    <source>
        <dbReference type="Proteomes" id="UP000006753"/>
    </source>
</evidence>
<sequence length="110" mass="11963">MENSGLEGRYRYTYTMMTNDESARKIKRRMEKAQQRGREGTKEGKNERASVGGTASPMTKRSSLDEEYPPNETATAAPIGSSYDGRGLSCNPAEGSHQVPCDAARAAGSR</sequence>
<organism evidence="2 3">
    <name type="scientific">Marssonina brunnea f. sp. multigermtubi (strain MB_m1)</name>
    <name type="common">Marssonina leaf spot fungus</name>
    <dbReference type="NCBI Taxonomy" id="1072389"/>
    <lineage>
        <taxon>Eukaryota</taxon>
        <taxon>Fungi</taxon>
        <taxon>Dikarya</taxon>
        <taxon>Ascomycota</taxon>
        <taxon>Pezizomycotina</taxon>
        <taxon>Leotiomycetes</taxon>
        <taxon>Helotiales</taxon>
        <taxon>Drepanopezizaceae</taxon>
        <taxon>Drepanopeziza</taxon>
    </lineage>
</organism>
<evidence type="ECO:0000256" key="1">
    <source>
        <dbReference type="SAM" id="MobiDB-lite"/>
    </source>
</evidence>
<evidence type="ECO:0000313" key="2">
    <source>
        <dbReference type="EMBL" id="EKD20071.1"/>
    </source>
</evidence>
<dbReference type="Proteomes" id="UP000006753">
    <property type="component" value="Unassembled WGS sequence"/>
</dbReference>